<comment type="caution">
    <text evidence="1">The sequence shown here is derived from an EMBL/GenBank/DDBJ whole genome shotgun (WGS) entry which is preliminary data.</text>
</comment>
<dbReference type="EMBL" id="BKAU01000001">
    <property type="protein sequence ID" value="GEP94263.1"/>
    <property type="molecule type" value="Genomic_DNA"/>
</dbReference>
<dbReference type="PROSITE" id="PS51257">
    <property type="entry name" value="PROKAR_LIPOPROTEIN"/>
    <property type="match status" value="1"/>
</dbReference>
<name>A0A512REY6_9BACT</name>
<evidence type="ECO:0008006" key="3">
    <source>
        <dbReference type="Google" id="ProtNLM"/>
    </source>
</evidence>
<dbReference type="Proteomes" id="UP000321436">
    <property type="component" value="Unassembled WGS sequence"/>
</dbReference>
<gene>
    <name evidence="1" type="ORF">CCY01nite_05230</name>
</gene>
<proteinExistence type="predicted"/>
<sequence length="462" mass="48705">MKKILFGAAALTLVALGACKKDGKQEDRALQAGALAVCPTSVLPGVISGSKTLHNDTVYILDGKTYVDNGGVLTIEPGTRIEGIWKSDPNESSALVVTKGGQIFANGDSCNPIVFTARIDGSNPSRTPGDWGGVVLLGRSIVNKVNPVIEGIDLPTLPPGIDVTYGGTDSLDNSGVFKFVRIEYAGAVVAPNKELNGLTLGGVGSGTTLHHVEVAWGADDAFEFFGGTVNASYLVGLAMNDDGLDFDYGYRGAIQFALIVRSSCCFTQTYADANGIECDNDEFDNSGDLPKTRPILSNITIVGGPTSALSGTLNGVRFRRSADYIMRNSIVMGYGDGSTSYAARFDAPSVKTEFKYNQVYRFGTQTPSNVAPLDASNNILSGTSGLVSAFNCGSNGTSLNFAPFSAVAANFTTGWPTNIIPTADNFLNKSVNYRGAFAALNRNWLGCWTNCVGFLPPAMFCE</sequence>
<dbReference type="OrthoDB" id="1521716at2"/>
<evidence type="ECO:0000313" key="2">
    <source>
        <dbReference type="Proteomes" id="UP000321436"/>
    </source>
</evidence>
<accession>A0A512REY6</accession>
<dbReference type="RefSeq" id="WP_146857745.1">
    <property type="nucleotide sequence ID" value="NZ_BKAU01000001.1"/>
</dbReference>
<reference evidence="1 2" key="1">
    <citation type="submission" date="2019-07" db="EMBL/GenBank/DDBJ databases">
        <title>Whole genome shotgun sequence of Chitinophaga cymbidii NBRC 109752.</title>
        <authorList>
            <person name="Hosoyama A."/>
            <person name="Uohara A."/>
            <person name="Ohji S."/>
            <person name="Ichikawa N."/>
        </authorList>
    </citation>
    <scope>NUCLEOTIDE SEQUENCE [LARGE SCALE GENOMIC DNA]</scope>
    <source>
        <strain evidence="1 2">NBRC 109752</strain>
    </source>
</reference>
<protein>
    <recommendedName>
        <fullName evidence="3">Lipoprotein</fullName>
    </recommendedName>
</protein>
<dbReference type="AlphaFoldDB" id="A0A512REY6"/>
<keyword evidence="2" id="KW-1185">Reference proteome</keyword>
<dbReference type="PANTHER" id="PTHR41339">
    <property type="entry name" value="LIPL48"/>
    <property type="match status" value="1"/>
</dbReference>
<organism evidence="1 2">
    <name type="scientific">Chitinophaga cymbidii</name>
    <dbReference type="NCBI Taxonomy" id="1096750"/>
    <lineage>
        <taxon>Bacteria</taxon>
        <taxon>Pseudomonadati</taxon>
        <taxon>Bacteroidota</taxon>
        <taxon>Chitinophagia</taxon>
        <taxon>Chitinophagales</taxon>
        <taxon>Chitinophagaceae</taxon>
        <taxon>Chitinophaga</taxon>
    </lineage>
</organism>
<evidence type="ECO:0000313" key="1">
    <source>
        <dbReference type="EMBL" id="GEP94263.1"/>
    </source>
</evidence>
<dbReference type="PANTHER" id="PTHR41339:SF1">
    <property type="entry name" value="SECRETED PROTEIN"/>
    <property type="match status" value="1"/>
</dbReference>